<dbReference type="Proteomes" id="UP001454036">
    <property type="component" value="Unassembled WGS sequence"/>
</dbReference>
<evidence type="ECO:0000256" key="4">
    <source>
        <dbReference type="PROSITE-ProRule" id="PRU01343"/>
    </source>
</evidence>
<evidence type="ECO:0000313" key="7">
    <source>
        <dbReference type="Proteomes" id="UP001454036"/>
    </source>
</evidence>
<evidence type="ECO:0000256" key="3">
    <source>
        <dbReference type="ARBA" id="ARBA00022833"/>
    </source>
</evidence>
<evidence type="ECO:0000256" key="2">
    <source>
        <dbReference type="ARBA" id="ARBA00022771"/>
    </source>
</evidence>
<dbReference type="EMBL" id="BAABME010002869">
    <property type="protein sequence ID" value="GAA0156466.1"/>
    <property type="molecule type" value="Genomic_DNA"/>
</dbReference>
<dbReference type="AlphaFoldDB" id="A0AAV3PZL5"/>
<keyword evidence="1" id="KW-0479">Metal-binding</keyword>
<protein>
    <recommendedName>
        <fullName evidence="5">GRF-type domain-containing protein</fullName>
    </recommendedName>
</protein>
<evidence type="ECO:0000259" key="5">
    <source>
        <dbReference type="PROSITE" id="PS51999"/>
    </source>
</evidence>
<keyword evidence="3" id="KW-0862">Zinc</keyword>
<dbReference type="PROSITE" id="PS51999">
    <property type="entry name" value="ZF_GRF"/>
    <property type="match status" value="1"/>
</dbReference>
<reference evidence="6 7" key="1">
    <citation type="submission" date="2024-01" db="EMBL/GenBank/DDBJ databases">
        <title>The complete chloroplast genome sequence of Lithospermum erythrorhizon: insights into the phylogenetic relationship among Boraginaceae species and the maternal lineages of purple gromwells.</title>
        <authorList>
            <person name="Okada T."/>
            <person name="Watanabe K."/>
        </authorList>
    </citation>
    <scope>NUCLEOTIDE SEQUENCE [LARGE SCALE GENOMIC DNA]</scope>
</reference>
<evidence type="ECO:0000256" key="1">
    <source>
        <dbReference type="ARBA" id="ARBA00022723"/>
    </source>
</evidence>
<keyword evidence="7" id="KW-1185">Reference proteome</keyword>
<gene>
    <name evidence="6" type="ORF">LIER_13963</name>
</gene>
<comment type="caution">
    <text evidence="6">The sequence shown here is derived from an EMBL/GenBank/DDBJ whole genome shotgun (WGS) entry which is preliminary data.</text>
</comment>
<dbReference type="InterPro" id="IPR010666">
    <property type="entry name" value="Znf_GRF"/>
</dbReference>
<feature type="domain" description="GRF-type" evidence="5">
    <location>
        <begin position="10"/>
        <end position="50"/>
    </location>
</feature>
<accession>A0AAV3PZL5</accession>
<sequence length="66" mass="7862">MGLHESDIKCWCGTYDVEWVSFTEKNPGRRFVRCADRVCGCQFWEWIDEPVSNRVRFVMSEKLEKA</sequence>
<keyword evidence="2 4" id="KW-0863">Zinc-finger</keyword>
<organism evidence="6 7">
    <name type="scientific">Lithospermum erythrorhizon</name>
    <name type="common">Purple gromwell</name>
    <name type="synonym">Lithospermum officinale var. erythrorhizon</name>
    <dbReference type="NCBI Taxonomy" id="34254"/>
    <lineage>
        <taxon>Eukaryota</taxon>
        <taxon>Viridiplantae</taxon>
        <taxon>Streptophyta</taxon>
        <taxon>Embryophyta</taxon>
        <taxon>Tracheophyta</taxon>
        <taxon>Spermatophyta</taxon>
        <taxon>Magnoliopsida</taxon>
        <taxon>eudicotyledons</taxon>
        <taxon>Gunneridae</taxon>
        <taxon>Pentapetalae</taxon>
        <taxon>asterids</taxon>
        <taxon>lamiids</taxon>
        <taxon>Boraginales</taxon>
        <taxon>Boraginaceae</taxon>
        <taxon>Boraginoideae</taxon>
        <taxon>Lithospermeae</taxon>
        <taxon>Lithospermum</taxon>
    </lineage>
</organism>
<dbReference type="PANTHER" id="PTHR33248">
    <property type="entry name" value="ZINC ION-BINDING PROTEIN"/>
    <property type="match status" value="1"/>
</dbReference>
<name>A0AAV3PZL5_LITER</name>
<proteinExistence type="predicted"/>
<dbReference type="GO" id="GO:0008270">
    <property type="term" value="F:zinc ion binding"/>
    <property type="evidence" value="ECO:0007669"/>
    <property type="project" value="UniProtKB-KW"/>
</dbReference>
<evidence type="ECO:0000313" key="6">
    <source>
        <dbReference type="EMBL" id="GAA0156466.1"/>
    </source>
</evidence>